<keyword evidence="2" id="KW-0732">Signal</keyword>
<proteinExistence type="predicted"/>
<evidence type="ECO:0000313" key="3">
    <source>
        <dbReference type="EMBL" id="MXR69214.1"/>
    </source>
</evidence>
<feature type="compositionally biased region" description="Basic and acidic residues" evidence="1">
    <location>
        <begin position="82"/>
        <end position="101"/>
    </location>
</feature>
<feature type="signal peptide" evidence="2">
    <location>
        <begin position="1"/>
        <end position="22"/>
    </location>
</feature>
<protein>
    <submittedName>
        <fullName evidence="3">Uncharacterized protein</fullName>
    </submittedName>
</protein>
<feature type="region of interest" description="Disordered" evidence="1">
    <location>
        <begin position="48"/>
        <end position="101"/>
    </location>
</feature>
<dbReference type="Proteomes" id="UP000474778">
    <property type="component" value="Unassembled WGS sequence"/>
</dbReference>
<dbReference type="EMBL" id="WRPA01000009">
    <property type="protein sequence ID" value="MXR69214.1"/>
    <property type="molecule type" value="Genomic_DNA"/>
</dbReference>
<reference evidence="3 4" key="1">
    <citation type="submission" date="2019-12" db="EMBL/GenBank/DDBJ databases">
        <title>Shewanella insulae sp. nov., isolated from a tidal flat.</title>
        <authorList>
            <person name="Yoon J.-H."/>
        </authorList>
    </citation>
    <scope>NUCLEOTIDE SEQUENCE [LARGE SCALE GENOMIC DNA]</scope>
    <source>
        <strain evidence="3 4">JBTF-M18</strain>
    </source>
</reference>
<keyword evidence="4" id="KW-1185">Reference proteome</keyword>
<evidence type="ECO:0000313" key="4">
    <source>
        <dbReference type="Proteomes" id="UP000474778"/>
    </source>
</evidence>
<dbReference type="AlphaFoldDB" id="A0A6L7HZU5"/>
<feature type="chain" id="PRO_5026975009" evidence="2">
    <location>
        <begin position="23"/>
        <end position="101"/>
    </location>
</feature>
<evidence type="ECO:0000256" key="2">
    <source>
        <dbReference type="SAM" id="SignalP"/>
    </source>
</evidence>
<sequence>MKLLASTTLALASLLVTTQAFAERPDFSKTAAARADYRFADNPVAKQNQVPLSSSRHDFSKTTAANSEYHFIDNSPADETELEPRTTQHDFSRTEAARKQS</sequence>
<gene>
    <name evidence="3" type="ORF">GNT65_11080</name>
</gene>
<comment type="caution">
    <text evidence="3">The sequence shown here is derived from an EMBL/GenBank/DDBJ whole genome shotgun (WGS) entry which is preliminary data.</text>
</comment>
<evidence type="ECO:0000256" key="1">
    <source>
        <dbReference type="SAM" id="MobiDB-lite"/>
    </source>
</evidence>
<name>A0A6L7HZU5_9GAMM</name>
<organism evidence="3 4">
    <name type="scientific">Shewanella insulae</name>
    <dbReference type="NCBI Taxonomy" id="2681496"/>
    <lineage>
        <taxon>Bacteria</taxon>
        <taxon>Pseudomonadati</taxon>
        <taxon>Pseudomonadota</taxon>
        <taxon>Gammaproteobacteria</taxon>
        <taxon>Alteromonadales</taxon>
        <taxon>Shewanellaceae</taxon>
        <taxon>Shewanella</taxon>
    </lineage>
</organism>
<accession>A0A6L7HZU5</accession>